<proteinExistence type="predicted"/>
<gene>
    <name evidence="5" type="ORF">BZA70DRAFT_279838</name>
</gene>
<dbReference type="InterPro" id="IPR029063">
    <property type="entry name" value="SAM-dependent_MTases_sf"/>
</dbReference>
<dbReference type="RefSeq" id="XP_064767748.1">
    <property type="nucleotide sequence ID" value="XM_064912852.1"/>
</dbReference>
<organism evidence="5 6">
    <name type="scientific">Myxozyma melibiosi</name>
    <dbReference type="NCBI Taxonomy" id="54550"/>
    <lineage>
        <taxon>Eukaryota</taxon>
        <taxon>Fungi</taxon>
        <taxon>Dikarya</taxon>
        <taxon>Ascomycota</taxon>
        <taxon>Saccharomycotina</taxon>
        <taxon>Lipomycetes</taxon>
        <taxon>Lipomycetales</taxon>
        <taxon>Lipomycetaceae</taxon>
        <taxon>Myxozyma</taxon>
    </lineage>
</organism>
<dbReference type="InterPro" id="IPR002052">
    <property type="entry name" value="DNA_methylase_N6_adenine_CS"/>
</dbReference>
<dbReference type="Gene3D" id="3.40.50.150">
    <property type="entry name" value="Vaccinia Virus protein VP39"/>
    <property type="match status" value="1"/>
</dbReference>
<dbReference type="InterPro" id="IPR004556">
    <property type="entry name" value="HemK-like"/>
</dbReference>
<comment type="caution">
    <text evidence="5">The sequence shown here is derived from an EMBL/GenBank/DDBJ whole genome shotgun (WGS) entry which is preliminary data.</text>
</comment>
<keyword evidence="3" id="KW-0949">S-adenosyl-L-methionine</keyword>
<sequence>MRIPPAIKLIARKESPFLPLLLPTLRDLDSARRELRWITEHFTEKAGSSRKDAGLMIRRACYLRGVKSYPLQYILGSQPFGESLDIKCRRGVLIPRWETDEWGMKVASGIRRYHPLFTESKQLSSDFTVLDLCTGSGCLALLFAEQLGHSNKKCHITGIDVSDKAYALANENLYANKHVIKDNVSVSFAQCDIFSTEMNRLVDSDVDIVISNPPYVSEDNYNSAAHTESSVRKYEPRLALIGGVEFYKRIFEIATLRHAKAVVCELADEQQFNDILAATDGILNHQQQHKSSWNVGAMHDGAGVVRTIIAWRRDADKEWGWLRNLVNILP</sequence>
<evidence type="ECO:0000256" key="3">
    <source>
        <dbReference type="ARBA" id="ARBA00022691"/>
    </source>
</evidence>
<evidence type="ECO:0000313" key="5">
    <source>
        <dbReference type="EMBL" id="KAK7204715.1"/>
    </source>
</evidence>
<evidence type="ECO:0000256" key="2">
    <source>
        <dbReference type="ARBA" id="ARBA00022679"/>
    </source>
</evidence>
<reference evidence="5 6" key="1">
    <citation type="submission" date="2024-03" db="EMBL/GenBank/DDBJ databases">
        <title>Genome-scale model development and genomic sequencing of the oleaginous clade Lipomyces.</title>
        <authorList>
            <consortium name="Lawrence Berkeley National Laboratory"/>
            <person name="Czajka J.J."/>
            <person name="Han Y."/>
            <person name="Kim J."/>
            <person name="Mondo S.J."/>
            <person name="Hofstad B.A."/>
            <person name="Robles A."/>
            <person name="Haridas S."/>
            <person name="Riley R."/>
            <person name="LaButti K."/>
            <person name="Pangilinan J."/>
            <person name="Andreopoulos W."/>
            <person name="Lipzen A."/>
            <person name="Yan J."/>
            <person name="Wang M."/>
            <person name="Ng V."/>
            <person name="Grigoriev I.V."/>
            <person name="Spatafora J.W."/>
            <person name="Magnuson J.K."/>
            <person name="Baker S.E."/>
            <person name="Pomraning K.R."/>
        </authorList>
    </citation>
    <scope>NUCLEOTIDE SEQUENCE [LARGE SCALE GENOMIC DNA]</scope>
    <source>
        <strain evidence="5 6">Phaff 52-87</strain>
    </source>
</reference>
<keyword evidence="2" id="KW-0808">Transferase</keyword>
<dbReference type="EMBL" id="JBBJBU010000007">
    <property type="protein sequence ID" value="KAK7204715.1"/>
    <property type="molecule type" value="Genomic_DNA"/>
</dbReference>
<keyword evidence="1 5" id="KW-0489">Methyltransferase</keyword>
<name>A0ABR1F4E6_9ASCO</name>
<feature type="domain" description="Methyltransferase" evidence="4">
    <location>
        <begin position="124"/>
        <end position="213"/>
    </location>
</feature>
<dbReference type="NCBIfam" id="TIGR00536">
    <property type="entry name" value="hemK_fam"/>
    <property type="match status" value="1"/>
</dbReference>
<dbReference type="InterPro" id="IPR050320">
    <property type="entry name" value="N5-glutamine_MTase"/>
</dbReference>
<dbReference type="PANTHER" id="PTHR18895">
    <property type="entry name" value="HEMK METHYLTRANSFERASE"/>
    <property type="match status" value="1"/>
</dbReference>
<keyword evidence="6" id="KW-1185">Reference proteome</keyword>
<accession>A0ABR1F4E6</accession>
<dbReference type="PANTHER" id="PTHR18895:SF74">
    <property type="entry name" value="MTRF1L RELEASE FACTOR GLUTAMINE METHYLTRANSFERASE"/>
    <property type="match status" value="1"/>
</dbReference>
<dbReference type="Proteomes" id="UP001498771">
    <property type="component" value="Unassembled WGS sequence"/>
</dbReference>
<evidence type="ECO:0000313" key="6">
    <source>
        <dbReference type="Proteomes" id="UP001498771"/>
    </source>
</evidence>
<dbReference type="GO" id="GO:0032259">
    <property type="term" value="P:methylation"/>
    <property type="evidence" value="ECO:0007669"/>
    <property type="project" value="UniProtKB-KW"/>
</dbReference>
<dbReference type="CDD" id="cd02440">
    <property type="entry name" value="AdoMet_MTases"/>
    <property type="match status" value="1"/>
</dbReference>
<dbReference type="GeneID" id="90038364"/>
<evidence type="ECO:0000256" key="1">
    <source>
        <dbReference type="ARBA" id="ARBA00022603"/>
    </source>
</evidence>
<dbReference type="GO" id="GO:0008168">
    <property type="term" value="F:methyltransferase activity"/>
    <property type="evidence" value="ECO:0007669"/>
    <property type="project" value="UniProtKB-KW"/>
</dbReference>
<dbReference type="SUPFAM" id="SSF53335">
    <property type="entry name" value="S-adenosyl-L-methionine-dependent methyltransferases"/>
    <property type="match status" value="1"/>
</dbReference>
<evidence type="ECO:0000259" key="4">
    <source>
        <dbReference type="Pfam" id="PF13847"/>
    </source>
</evidence>
<dbReference type="InterPro" id="IPR025714">
    <property type="entry name" value="Methyltranfer_dom"/>
</dbReference>
<dbReference type="PROSITE" id="PS00092">
    <property type="entry name" value="N6_MTASE"/>
    <property type="match status" value="1"/>
</dbReference>
<protein>
    <submittedName>
        <fullName evidence="5">S-adenosyl-L-methionine-dependent methyltransferase</fullName>
    </submittedName>
</protein>
<dbReference type="Pfam" id="PF13847">
    <property type="entry name" value="Methyltransf_31"/>
    <property type="match status" value="1"/>
</dbReference>